<dbReference type="SUPFAM" id="SSF46689">
    <property type="entry name" value="Homeodomain-like"/>
    <property type="match status" value="1"/>
</dbReference>
<dbReference type="InterPro" id="IPR001356">
    <property type="entry name" value="HD"/>
</dbReference>
<evidence type="ECO:0000313" key="10">
    <source>
        <dbReference type="Proteomes" id="UP001341840"/>
    </source>
</evidence>
<dbReference type="Pfam" id="PF00046">
    <property type="entry name" value="Homeodomain"/>
    <property type="match status" value="1"/>
</dbReference>
<evidence type="ECO:0000256" key="3">
    <source>
        <dbReference type="ARBA" id="ARBA00023155"/>
    </source>
</evidence>
<dbReference type="Proteomes" id="UP001341840">
    <property type="component" value="Unassembled WGS sequence"/>
</dbReference>
<dbReference type="Gene3D" id="1.10.10.60">
    <property type="entry name" value="Homeodomain-like"/>
    <property type="match status" value="1"/>
</dbReference>
<feature type="domain" description="Homeobox" evidence="8">
    <location>
        <begin position="266"/>
        <end position="326"/>
    </location>
</feature>
<keyword evidence="10" id="KW-1185">Reference proteome</keyword>
<comment type="subcellular location">
    <subcellularLocation>
        <location evidence="1 5 6">Nucleus</location>
    </subcellularLocation>
</comment>
<dbReference type="PANTHER" id="PTHR15467:SF9">
    <property type="entry name" value="HOMEOBOX DOMAIN-CONTAINING PROTEIN"/>
    <property type="match status" value="1"/>
</dbReference>
<feature type="DNA-binding region" description="Homeobox" evidence="5">
    <location>
        <begin position="268"/>
        <end position="327"/>
    </location>
</feature>
<evidence type="ECO:0000256" key="1">
    <source>
        <dbReference type="ARBA" id="ARBA00004123"/>
    </source>
</evidence>
<evidence type="ECO:0000256" key="2">
    <source>
        <dbReference type="ARBA" id="ARBA00023125"/>
    </source>
</evidence>
<keyword evidence="3 5" id="KW-0371">Homeobox</keyword>
<proteinExistence type="predicted"/>
<name>A0ABU6Y543_9FABA</name>
<comment type="caution">
    <text evidence="9">The sequence shown here is derived from an EMBL/GenBank/DDBJ whole genome shotgun (WGS) entry which is preliminary data.</text>
</comment>
<evidence type="ECO:0000256" key="4">
    <source>
        <dbReference type="ARBA" id="ARBA00023242"/>
    </source>
</evidence>
<evidence type="ECO:0000256" key="7">
    <source>
        <dbReference type="SAM" id="MobiDB-lite"/>
    </source>
</evidence>
<organism evidence="9 10">
    <name type="scientific">Stylosanthes scabra</name>
    <dbReference type="NCBI Taxonomy" id="79078"/>
    <lineage>
        <taxon>Eukaryota</taxon>
        <taxon>Viridiplantae</taxon>
        <taxon>Streptophyta</taxon>
        <taxon>Embryophyta</taxon>
        <taxon>Tracheophyta</taxon>
        <taxon>Spermatophyta</taxon>
        <taxon>Magnoliopsida</taxon>
        <taxon>eudicotyledons</taxon>
        <taxon>Gunneridae</taxon>
        <taxon>Pentapetalae</taxon>
        <taxon>rosids</taxon>
        <taxon>fabids</taxon>
        <taxon>Fabales</taxon>
        <taxon>Fabaceae</taxon>
        <taxon>Papilionoideae</taxon>
        <taxon>50 kb inversion clade</taxon>
        <taxon>dalbergioids sensu lato</taxon>
        <taxon>Dalbergieae</taxon>
        <taxon>Pterocarpus clade</taxon>
        <taxon>Stylosanthes</taxon>
    </lineage>
</organism>
<sequence>MVVAPSTTFFRCLLSSLPSSPHSHNLPLTLPFHRTPLFRSLLLPSRHRTLSPALAAANNKNKNKSNKNKKKLLRGRGTRDNDEDEEEDAFELLFKQLEEDLKKDNLLKDGSNDDDDDEITEEELALLERELEGALGEFDAETLNPDLIHAETDAGDSEEEEEDEEDGVPMLRTWQMKKLARALKAGRRKTSIKNLAADLCLDRAYVIELLRNPPPNLLMMSLSIPDEPTPKEISVETKPSDIVLEETRTDPVEAGNKAKVPVHVMQQKWSAQKRLKRAQVDTLEKVYRRSKRPTNAMISSIVHVTNIPRRRVVKWFEDKRAEEGVPENRVPYQPSVSETS</sequence>
<dbReference type="CDD" id="cd00086">
    <property type="entry name" value="homeodomain"/>
    <property type="match status" value="1"/>
</dbReference>
<dbReference type="PROSITE" id="PS50071">
    <property type="entry name" value="HOMEOBOX_2"/>
    <property type="match status" value="1"/>
</dbReference>
<evidence type="ECO:0000259" key="8">
    <source>
        <dbReference type="PROSITE" id="PS50071"/>
    </source>
</evidence>
<gene>
    <name evidence="9" type="ORF">PIB30_118379</name>
</gene>
<feature type="region of interest" description="Disordered" evidence="7">
    <location>
        <begin position="320"/>
        <end position="340"/>
    </location>
</feature>
<feature type="region of interest" description="Disordered" evidence="7">
    <location>
        <begin position="54"/>
        <end position="85"/>
    </location>
</feature>
<keyword evidence="4 5" id="KW-0539">Nucleus</keyword>
<dbReference type="SMART" id="SM00389">
    <property type="entry name" value="HOX"/>
    <property type="match status" value="1"/>
</dbReference>
<evidence type="ECO:0000256" key="5">
    <source>
        <dbReference type="PROSITE-ProRule" id="PRU00108"/>
    </source>
</evidence>
<feature type="compositionally biased region" description="Basic residues" evidence="7">
    <location>
        <begin position="61"/>
        <end position="76"/>
    </location>
</feature>
<evidence type="ECO:0000313" key="9">
    <source>
        <dbReference type="EMBL" id="MED6203823.1"/>
    </source>
</evidence>
<protein>
    <recommendedName>
        <fullName evidence="8">Homeobox domain-containing protein</fullName>
    </recommendedName>
</protein>
<accession>A0ABU6Y543</accession>
<dbReference type="EMBL" id="JASCZI010241661">
    <property type="protein sequence ID" value="MED6203823.1"/>
    <property type="molecule type" value="Genomic_DNA"/>
</dbReference>
<evidence type="ECO:0000256" key="6">
    <source>
        <dbReference type="RuleBase" id="RU000682"/>
    </source>
</evidence>
<keyword evidence="2 5" id="KW-0238">DNA-binding</keyword>
<dbReference type="PANTHER" id="PTHR15467">
    <property type="entry name" value="ZINC-FINGERS AND HOMEOBOXES RELATED"/>
    <property type="match status" value="1"/>
</dbReference>
<reference evidence="9 10" key="1">
    <citation type="journal article" date="2023" name="Plants (Basel)">
        <title>Bridging the Gap: Combining Genomics and Transcriptomics Approaches to Understand Stylosanthes scabra, an Orphan Legume from the Brazilian Caatinga.</title>
        <authorList>
            <person name="Ferreira-Neto J.R.C."/>
            <person name="da Silva M.D."/>
            <person name="Binneck E."/>
            <person name="de Melo N.F."/>
            <person name="da Silva R.H."/>
            <person name="de Melo A.L.T.M."/>
            <person name="Pandolfi V."/>
            <person name="Bustamante F.O."/>
            <person name="Brasileiro-Vidal A.C."/>
            <person name="Benko-Iseppon A.M."/>
        </authorList>
    </citation>
    <scope>NUCLEOTIDE SEQUENCE [LARGE SCALE GENOMIC DNA]</scope>
    <source>
        <tissue evidence="9">Leaves</tissue>
    </source>
</reference>
<dbReference type="InterPro" id="IPR009057">
    <property type="entry name" value="Homeodomain-like_sf"/>
</dbReference>